<dbReference type="Proteomes" id="UP001229355">
    <property type="component" value="Chromosome 1"/>
</dbReference>
<evidence type="ECO:0000313" key="4">
    <source>
        <dbReference type="Proteomes" id="UP001229355"/>
    </source>
</evidence>
<dbReference type="InterPro" id="IPR050397">
    <property type="entry name" value="Env_Response_Regulators"/>
</dbReference>
<organism evidence="3 4">
    <name type="scientific">Sinorhizobium garamanticum</name>
    <dbReference type="NCBI Taxonomy" id="680247"/>
    <lineage>
        <taxon>Bacteria</taxon>
        <taxon>Pseudomonadati</taxon>
        <taxon>Pseudomonadota</taxon>
        <taxon>Alphaproteobacteria</taxon>
        <taxon>Hyphomicrobiales</taxon>
        <taxon>Rhizobiaceae</taxon>
        <taxon>Sinorhizobium/Ensifer group</taxon>
        <taxon>Sinorhizobium</taxon>
    </lineage>
</organism>
<dbReference type="Pfam" id="PF00027">
    <property type="entry name" value="cNMP_binding"/>
    <property type="match status" value="1"/>
</dbReference>
<evidence type="ECO:0000259" key="2">
    <source>
        <dbReference type="PROSITE" id="PS50042"/>
    </source>
</evidence>
<dbReference type="PANTHER" id="PTHR24567:SF26">
    <property type="entry name" value="REGULATORY PROTEIN YEIL"/>
    <property type="match status" value="1"/>
</dbReference>
<protein>
    <submittedName>
        <fullName evidence="3">Crp/Fnr family transcriptional regulator</fullName>
    </submittedName>
</protein>
<dbReference type="InterPro" id="IPR000595">
    <property type="entry name" value="cNMP-bd_dom"/>
</dbReference>
<gene>
    <name evidence="3" type="ORF">PZN02_002994</name>
</gene>
<sequence>MSEAIISQLRSRATAQKSFEKGEHLFNRDDPVEVMFLVTDGSVQLARYQADGQMAVLQRSGPGTVLAEASVFSERYHCDAVATTKTRAFIVPIAEVRQLLDDDPAFARAWTIHLSRELQSARKRAEIAALRTVSARLDAWMTWNDGRLPAKGDWKALAEEIGVSPEALYREMSRRRSRDRRASTGTGTMIDE</sequence>
<accession>A0ABY8D736</accession>
<dbReference type="SUPFAM" id="SSF51206">
    <property type="entry name" value="cAMP-binding domain-like"/>
    <property type="match status" value="1"/>
</dbReference>
<reference evidence="3 4" key="1">
    <citation type="submission" date="2023-03" db="EMBL/GenBank/DDBJ databases">
        <authorList>
            <person name="Kaur S."/>
            <person name="Espinosa-Saiz D."/>
            <person name="Velazquez E."/>
            <person name="Menendez E."/>
            <person name="diCenzo G.C."/>
        </authorList>
    </citation>
    <scope>NUCLEOTIDE SEQUENCE [LARGE SCALE GENOMIC DNA]</scope>
    <source>
        <strain evidence="3 4">LMG 24692</strain>
    </source>
</reference>
<dbReference type="Gene3D" id="2.60.120.10">
    <property type="entry name" value="Jelly Rolls"/>
    <property type="match status" value="1"/>
</dbReference>
<evidence type="ECO:0000313" key="3">
    <source>
        <dbReference type="EMBL" id="WEX86679.1"/>
    </source>
</evidence>
<dbReference type="EMBL" id="CP120373">
    <property type="protein sequence ID" value="WEX86679.1"/>
    <property type="molecule type" value="Genomic_DNA"/>
</dbReference>
<feature type="domain" description="Cyclic nucleotide-binding" evidence="2">
    <location>
        <begin position="17"/>
        <end position="108"/>
    </location>
</feature>
<evidence type="ECO:0000256" key="1">
    <source>
        <dbReference type="SAM" id="MobiDB-lite"/>
    </source>
</evidence>
<feature type="region of interest" description="Disordered" evidence="1">
    <location>
        <begin position="172"/>
        <end position="192"/>
    </location>
</feature>
<dbReference type="PANTHER" id="PTHR24567">
    <property type="entry name" value="CRP FAMILY TRANSCRIPTIONAL REGULATORY PROTEIN"/>
    <property type="match status" value="1"/>
</dbReference>
<keyword evidence="4" id="KW-1185">Reference proteome</keyword>
<dbReference type="PROSITE" id="PS50042">
    <property type="entry name" value="CNMP_BINDING_3"/>
    <property type="match status" value="1"/>
</dbReference>
<dbReference type="CDD" id="cd00038">
    <property type="entry name" value="CAP_ED"/>
    <property type="match status" value="1"/>
</dbReference>
<dbReference type="InterPro" id="IPR018490">
    <property type="entry name" value="cNMP-bd_dom_sf"/>
</dbReference>
<dbReference type="InterPro" id="IPR014710">
    <property type="entry name" value="RmlC-like_jellyroll"/>
</dbReference>
<dbReference type="RefSeq" id="WP_280658746.1">
    <property type="nucleotide sequence ID" value="NZ_CP120373.1"/>
</dbReference>
<name>A0ABY8D736_9HYPH</name>
<proteinExistence type="predicted"/>